<feature type="region of interest" description="Disordered" evidence="5">
    <location>
        <begin position="433"/>
        <end position="461"/>
    </location>
</feature>
<name>D3BLY5_HETP5</name>
<evidence type="ECO:0000313" key="7">
    <source>
        <dbReference type="EMBL" id="EFA77586.1"/>
    </source>
</evidence>
<dbReference type="RefSeq" id="XP_020429714.1">
    <property type="nucleotide sequence ID" value="XM_020582933.1"/>
</dbReference>
<dbReference type="Pfam" id="PF01417">
    <property type="entry name" value="ENTH"/>
    <property type="match status" value="1"/>
</dbReference>
<comment type="subcellular location">
    <subcellularLocation>
        <location evidence="1">Cytoplasmic vesicle</location>
    </subcellularLocation>
    <subcellularLocation>
        <location evidence="2">Golgi apparatus</location>
        <location evidence="2">trans-Golgi network</location>
    </subcellularLocation>
</comment>
<feature type="compositionally biased region" description="Polar residues" evidence="5">
    <location>
        <begin position="230"/>
        <end position="249"/>
    </location>
</feature>
<feature type="compositionally biased region" description="Low complexity" evidence="5">
    <location>
        <begin position="217"/>
        <end position="229"/>
    </location>
</feature>
<keyword evidence="3" id="KW-0333">Golgi apparatus</keyword>
<feature type="region of interest" description="Disordered" evidence="5">
    <location>
        <begin position="210"/>
        <end position="291"/>
    </location>
</feature>
<dbReference type="Proteomes" id="UP000001396">
    <property type="component" value="Unassembled WGS sequence"/>
</dbReference>
<evidence type="ECO:0000256" key="1">
    <source>
        <dbReference type="ARBA" id="ARBA00004541"/>
    </source>
</evidence>
<evidence type="ECO:0000259" key="6">
    <source>
        <dbReference type="PROSITE" id="PS50942"/>
    </source>
</evidence>
<dbReference type="SUPFAM" id="SSF48464">
    <property type="entry name" value="ENTH/VHS domain"/>
    <property type="match status" value="1"/>
</dbReference>
<feature type="compositionally biased region" description="Polar residues" evidence="5">
    <location>
        <begin position="450"/>
        <end position="461"/>
    </location>
</feature>
<keyword evidence="8" id="KW-1185">Reference proteome</keyword>
<dbReference type="PANTHER" id="PTHR21514:SF0">
    <property type="entry name" value="AP-4 COMPLEX ACCESSORY SUBUNIT TEPSIN"/>
    <property type="match status" value="1"/>
</dbReference>
<dbReference type="PROSITE" id="PS50942">
    <property type="entry name" value="ENTH"/>
    <property type="match status" value="1"/>
</dbReference>
<dbReference type="InterPro" id="IPR013809">
    <property type="entry name" value="ENTH"/>
</dbReference>
<sequence>MSNSSSMMTINNILNTLVPSHSLVGKATIDNNQPTPGYLFVDLQNETLISNEKSQQVLSQLLNRLKKDSPTVKLKSLKCMKHLLLKGSVTFRQDLITCSDYINQCTNFRGTLDPLHGDAPFSAVRKEANEILNLLFQYTSITPLDYQQQQQQQNIGSNSYSNQNNVAQQQQQQASWVGFGSNGSITNAPLPAPTAIDQVKEKINTVKDKLVSHIDPNSSSSNSGSNKKSTQLTNFGSPILESTHSSTSVPIIPIRDGTHLMSSNNNNNNNSGNNDILSDNNSSNNNSTFDSQYNNTEWYRLTNNTIGNQTSTTTIPISNITIFIEYYNQLLRQQQQQTILYIIQLLENRLKSKHWQIRHKTLVLLESIIKEEEQQRQQQYCINYIRKNNDILLLQANSVQKSIRDKSRAILKQLDIPLATTTTTATLTNLHQSNISNENNNNNNTRNNFKETSMNNFNNRSNHQDQQLVDLGPLPPAIDKTYHHHQSLNFFNDHYHHHSFDQEKQQQQQQQFHNNFKEDSFLNLNINGNETFSNSYYAPPPKQQSGGGGTSTTPINLFDSLSVMKSQVDQHRCGVSTDQQPRHNQNRSQVEMPLSIVEPSMPTNRSITADSINGSEILFPIISTTTINNTSQSKPDKPCGYSQLQQQSATR</sequence>
<dbReference type="GO" id="GO:0032588">
    <property type="term" value="C:trans-Golgi network membrane"/>
    <property type="evidence" value="ECO:0007669"/>
    <property type="project" value="TreeGrafter"/>
</dbReference>
<evidence type="ECO:0000256" key="3">
    <source>
        <dbReference type="ARBA" id="ARBA00023034"/>
    </source>
</evidence>
<feature type="region of interest" description="Disordered" evidence="5">
    <location>
        <begin position="152"/>
        <end position="173"/>
    </location>
</feature>
<feature type="region of interest" description="Disordered" evidence="5">
    <location>
        <begin position="627"/>
        <end position="651"/>
    </location>
</feature>
<comment type="caution">
    <text evidence="7">The sequence shown here is derived from an EMBL/GenBank/DDBJ whole genome shotgun (WGS) entry which is preliminary data.</text>
</comment>
<feature type="compositionally biased region" description="Low complexity" evidence="5">
    <location>
        <begin position="433"/>
        <end position="447"/>
    </location>
</feature>
<dbReference type="GeneID" id="31367657"/>
<keyword evidence="4" id="KW-0968">Cytoplasmic vesicle</keyword>
<dbReference type="InterPro" id="IPR039273">
    <property type="entry name" value="TEPSIN"/>
</dbReference>
<accession>D3BLY5</accession>
<dbReference type="OMA" id="GNCNAKN"/>
<gene>
    <name evidence="7" type="ORF">PPL_12190</name>
</gene>
<dbReference type="InterPro" id="IPR035802">
    <property type="entry name" value="ENTH/VHS_tepsin"/>
</dbReference>
<feature type="compositionally biased region" description="Polar residues" evidence="5">
    <location>
        <begin position="642"/>
        <end position="651"/>
    </location>
</feature>
<dbReference type="PANTHER" id="PTHR21514">
    <property type="entry name" value="AP-4 COMPLEX ACCESSORY SUBUNIT TEPSIN"/>
    <property type="match status" value="1"/>
</dbReference>
<dbReference type="InParanoid" id="D3BLY5"/>
<evidence type="ECO:0000256" key="5">
    <source>
        <dbReference type="SAM" id="MobiDB-lite"/>
    </source>
</evidence>
<protein>
    <recommendedName>
        <fullName evidence="6">ENTH domain-containing protein</fullName>
    </recommendedName>
</protein>
<organism evidence="7 8">
    <name type="scientific">Heterostelium pallidum (strain ATCC 26659 / Pp 5 / PN500)</name>
    <name type="common">Cellular slime mold</name>
    <name type="synonym">Polysphondylium pallidum</name>
    <dbReference type="NCBI Taxonomy" id="670386"/>
    <lineage>
        <taxon>Eukaryota</taxon>
        <taxon>Amoebozoa</taxon>
        <taxon>Evosea</taxon>
        <taxon>Eumycetozoa</taxon>
        <taxon>Dictyostelia</taxon>
        <taxon>Acytosteliales</taxon>
        <taxon>Acytosteliaceae</taxon>
        <taxon>Heterostelium</taxon>
    </lineage>
</organism>
<dbReference type="EMBL" id="ADBJ01000042">
    <property type="protein sequence ID" value="EFA77586.1"/>
    <property type="molecule type" value="Genomic_DNA"/>
</dbReference>
<dbReference type="InterPro" id="IPR008942">
    <property type="entry name" value="ENTH_VHS"/>
</dbReference>
<evidence type="ECO:0000256" key="2">
    <source>
        <dbReference type="ARBA" id="ARBA00004601"/>
    </source>
</evidence>
<dbReference type="FunCoup" id="D3BLY5">
    <property type="interactions" value="524"/>
</dbReference>
<dbReference type="AlphaFoldDB" id="D3BLY5"/>
<feature type="domain" description="ENTH" evidence="6">
    <location>
        <begin position="12"/>
        <end position="145"/>
    </location>
</feature>
<proteinExistence type="predicted"/>
<evidence type="ECO:0000256" key="4">
    <source>
        <dbReference type="ARBA" id="ARBA00023329"/>
    </source>
</evidence>
<dbReference type="Gene3D" id="1.25.40.90">
    <property type="match status" value="2"/>
</dbReference>
<feature type="compositionally biased region" description="Low complexity" evidence="5">
    <location>
        <begin position="262"/>
        <end position="287"/>
    </location>
</feature>
<reference evidence="7 8" key="1">
    <citation type="journal article" date="2011" name="Genome Res.">
        <title>Phylogeny-wide analysis of social amoeba genomes highlights ancient origins for complex intercellular communication.</title>
        <authorList>
            <person name="Heidel A.J."/>
            <person name="Lawal H.M."/>
            <person name="Felder M."/>
            <person name="Schilde C."/>
            <person name="Helps N.R."/>
            <person name="Tunggal B."/>
            <person name="Rivero F."/>
            <person name="John U."/>
            <person name="Schleicher M."/>
            <person name="Eichinger L."/>
            <person name="Platzer M."/>
            <person name="Noegel A.A."/>
            <person name="Schaap P."/>
            <person name="Gloeckner G."/>
        </authorList>
    </citation>
    <scope>NUCLEOTIDE SEQUENCE [LARGE SCALE GENOMIC DNA]</scope>
    <source>
        <strain evidence="8">ATCC 26659 / Pp 5 / PN500</strain>
    </source>
</reference>
<evidence type="ECO:0000313" key="8">
    <source>
        <dbReference type="Proteomes" id="UP000001396"/>
    </source>
</evidence>
<dbReference type="GO" id="GO:0031410">
    <property type="term" value="C:cytoplasmic vesicle"/>
    <property type="evidence" value="ECO:0007669"/>
    <property type="project" value="UniProtKB-SubCell"/>
</dbReference>
<dbReference type="CDD" id="cd03572">
    <property type="entry name" value="ENTH_like_Tepsin"/>
    <property type="match status" value="1"/>
</dbReference>
<feature type="region of interest" description="Disordered" evidence="5">
    <location>
        <begin position="532"/>
        <end position="554"/>
    </location>
</feature>
<dbReference type="STRING" id="670386.D3BLY5"/>